<dbReference type="Pfam" id="PF01478">
    <property type="entry name" value="Peptidase_A24"/>
    <property type="match status" value="1"/>
</dbReference>
<dbReference type="OrthoDB" id="7709484at2"/>
<dbReference type="GO" id="GO:0004190">
    <property type="term" value="F:aspartic-type endopeptidase activity"/>
    <property type="evidence" value="ECO:0007669"/>
    <property type="project" value="InterPro"/>
</dbReference>
<dbReference type="InterPro" id="IPR000045">
    <property type="entry name" value="Prepilin_IV_endopep_pep"/>
</dbReference>
<protein>
    <submittedName>
        <fullName evidence="3">Prepilin peptidase CpaA</fullName>
    </submittedName>
</protein>
<dbReference type="EMBL" id="FQXB01000001">
    <property type="protein sequence ID" value="SHG87286.1"/>
    <property type="molecule type" value="Genomic_DNA"/>
</dbReference>
<name>A0A1M5NCD6_9RHOB</name>
<feature type="transmembrane region" description="Helical" evidence="1">
    <location>
        <begin position="144"/>
        <end position="163"/>
    </location>
</feature>
<dbReference type="Proteomes" id="UP000184074">
    <property type="component" value="Unassembled WGS sequence"/>
</dbReference>
<dbReference type="STRING" id="1508389.SAMN05444003_1331"/>
<dbReference type="Gene3D" id="1.20.120.1220">
    <property type="match status" value="1"/>
</dbReference>
<feature type="transmembrane region" description="Helical" evidence="1">
    <location>
        <begin position="6"/>
        <end position="23"/>
    </location>
</feature>
<keyword evidence="1" id="KW-1133">Transmembrane helix</keyword>
<dbReference type="RefSeq" id="WP_072900027.1">
    <property type="nucleotide sequence ID" value="NZ_FQXB01000001.1"/>
</dbReference>
<sequence>MPLTAYAAGWFLIAALPISFWVAWSDLRSMKIPNYAVYALLGSYAVLGLIALPFEQYLWHWTHAVVMLVVGMALWAARAMGAGDSKFIAAAAPMVAFADWQLMVLILSATMLAGVAAHRIAKHTPIRSIVPDWESWGPQKAKKFPMGFPLGMSLVFYLGYVFFTR</sequence>
<evidence type="ECO:0000259" key="2">
    <source>
        <dbReference type="Pfam" id="PF01478"/>
    </source>
</evidence>
<dbReference type="GO" id="GO:0016020">
    <property type="term" value="C:membrane"/>
    <property type="evidence" value="ECO:0007669"/>
    <property type="project" value="InterPro"/>
</dbReference>
<accession>A0A1M5NCD6</accession>
<gene>
    <name evidence="3" type="ORF">SAMN05444003_1331</name>
</gene>
<dbReference type="AlphaFoldDB" id="A0A1M5NCD6"/>
<evidence type="ECO:0000313" key="3">
    <source>
        <dbReference type="EMBL" id="SHG87286.1"/>
    </source>
</evidence>
<feature type="transmembrane region" description="Helical" evidence="1">
    <location>
        <begin position="58"/>
        <end position="77"/>
    </location>
</feature>
<proteinExistence type="predicted"/>
<reference evidence="3 4" key="1">
    <citation type="submission" date="2016-11" db="EMBL/GenBank/DDBJ databases">
        <authorList>
            <person name="Jaros S."/>
            <person name="Januszkiewicz K."/>
            <person name="Wedrychowicz H."/>
        </authorList>
    </citation>
    <scope>NUCLEOTIDE SEQUENCE [LARGE SCALE GENOMIC DNA]</scope>
    <source>
        <strain evidence="3 4">DSM 28715</strain>
    </source>
</reference>
<evidence type="ECO:0000256" key="1">
    <source>
        <dbReference type="SAM" id="Phobius"/>
    </source>
</evidence>
<keyword evidence="4" id="KW-1185">Reference proteome</keyword>
<feature type="domain" description="Prepilin type IV endopeptidase peptidase" evidence="2">
    <location>
        <begin position="16"/>
        <end position="114"/>
    </location>
</feature>
<keyword evidence="1" id="KW-0472">Membrane</keyword>
<feature type="transmembrane region" description="Helical" evidence="1">
    <location>
        <begin position="89"/>
        <end position="117"/>
    </location>
</feature>
<keyword evidence="1" id="KW-0812">Transmembrane</keyword>
<evidence type="ECO:0000313" key="4">
    <source>
        <dbReference type="Proteomes" id="UP000184074"/>
    </source>
</evidence>
<feature type="transmembrane region" description="Helical" evidence="1">
    <location>
        <begin position="35"/>
        <end position="52"/>
    </location>
</feature>
<organism evidence="3 4">
    <name type="scientific">Cognatiyoonia sediminum</name>
    <dbReference type="NCBI Taxonomy" id="1508389"/>
    <lineage>
        <taxon>Bacteria</taxon>
        <taxon>Pseudomonadati</taxon>
        <taxon>Pseudomonadota</taxon>
        <taxon>Alphaproteobacteria</taxon>
        <taxon>Rhodobacterales</taxon>
        <taxon>Paracoccaceae</taxon>
        <taxon>Cognatiyoonia</taxon>
    </lineage>
</organism>